<protein>
    <submittedName>
        <fullName evidence="3">Extracellular solute-binding protein</fullName>
    </submittedName>
</protein>
<keyword evidence="1 2" id="KW-0732">Signal</keyword>
<dbReference type="Proteomes" id="UP001645859">
    <property type="component" value="Unassembled WGS sequence"/>
</dbReference>
<dbReference type="PROSITE" id="PS51257">
    <property type="entry name" value="PROKAR_LIPOPROTEIN"/>
    <property type="match status" value="1"/>
</dbReference>
<evidence type="ECO:0000313" key="4">
    <source>
        <dbReference type="Proteomes" id="UP001645859"/>
    </source>
</evidence>
<dbReference type="PANTHER" id="PTHR30006">
    <property type="entry name" value="THIAMINE-BINDING PERIPLASMIC PROTEIN-RELATED"/>
    <property type="match status" value="1"/>
</dbReference>
<sequence>MKLFPVSATALVVAALALTGCATSSAPAEDSPWATASSAEAGGGMDALVAAAQEEGALHTMGLFDDWANYGELKAAFTEKYGIEIDNDVSMSSSQEQINVIQQRVGQDRSIDYLDTGVSFAEDGAAQELLAAYRPATVPDLAAGLHGADNQWTSQYGGYMSIGCDADRVETCPTTIADLAKPEYQGKIGAFEDPTSGELEFNIVWAMSLANGGSLDDIQPGVDFFQKLSDSGNMTKVVANDGTIERGETPIVLSWDYLNLASATKLAEAGITFEVNVPTDVLWSAYYAASINADAPHPAAARLWMEFIFSDEGQNIFLEGQTRPVRLPEMIEAGTADEAAVAALPPAEGEAQTPTAAQREAAKAQLTTAWLEVTTA</sequence>
<feature type="signal peptide" evidence="2">
    <location>
        <begin position="1"/>
        <end position="28"/>
    </location>
</feature>
<dbReference type="SUPFAM" id="SSF53850">
    <property type="entry name" value="Periplasmic binding protein-like II"/>
    <property type="match status" value="1"/>
</dbReference>
<gene>
    <name evidence="3" type="ORF">D3230_14850</name>
</gene>
<dbReference type="PANTHER" id="PTHR30006:SF2">
    <property type="entry name" value="ABC TRANSPORTER SUBSTRATE-BINDING PROTEIN"/>
    <property type="match status" value="1"/>
</dbReference>
<comment type="caution">
    <text evidence="3">The sequence shown here is derived from an EMBL/GenBank/DDBJ whole genome shotgun (WGS) entry which is preliminary data.</text>
</comment>
<name>A0ABS1SJ05_9MICO</name>
<dbReference type="Gene3D" id="3.40.190.10">
    <property type="entry name" value="Periplasmic binding protein-like II"/>
    <property type="match status" value="2"/>
</dbReference>
<accession>A0ABS1SJ05</accession>
<evidence type="ECO:0000256" key="1">
    <source>
        <dbReference type="ARBA" id="ARBA00022729"/>
    </source>
</evidence>
<evidence type="ECO:0000313" key="3">
    <source>
        <dbReference type="EMBL" id="MBL3680558.1"/>
    </source>
</evidence>
<dbReference type="EMBL" id="QYAC01000008">
    <property type="protein sequence ID" value="MBL3680558.1"/>
    <property type="molecule type" value="Genomic_DNA"/>
</dbReference>
<feature type="chain" id="PRO_5047132028" evidence="2">
    <location>
        <begin position="29"/>
        <end position="376"/>
    </location>
</feature>
<keyword evidence="4" id="KW-1185">Reference proteome</keyword>
<evidence type="ECO:0000256" key="2">
    <source>
        <dbReference type="SAM" id="SignalP"/>
    </source>
</evidence>
<reference evidence="3 4" key="1">
    <citation type="submission" date="2018-09" db="EMBL/GenBank/DDBJ databases">
        <title>Comparative genomics of Leucobacter spp.</title>
        <authorList>
            <person name="Reis A.C."/>
            <person name="Kolvenbach B.A."/>
            <person name="Corvini P.F.X."/>
            <person name="Nunes O.C."/>
        </authorList>
    </citation>
    <scope>NUCLEOTIDE SEQUENCE [LARGE SCALE GENOMIC DNA]</scope>
    <source>
        <strain evidence="3 4">TAN 31504</strain>
    </source>
</reference>
<proteinExistence type="predicted"/>
<dbReference type="RefSeq" id="WP_202345827.1">
    <property type="nucleotide sequence ID" value="NZ_BAAAPI010000005.1"/>
</dbReference>
<dbReference type="Pfam" id="PF13343">
    <property type="entry name" value="SBP_bac_6"/>
    <property type="match status" value="1"/>
</dbReference>
<organism evidence="3 4">
    <name type="scientific">Leucobacter chromiireducens subsp. solipictus</name>
    <dbReference type="NCBI Taxonomy" id="398235"/>
    <lineage>
        <taxon>Bacteria</taxon>
        <taxon>Bacillati</taxon>
        <taxon>Actinomycetota</taxon>
        <taxon>Actinomycetes</taxon>
        <taxon>Micrococcales</taxon>
        <taxon>Microbacteriaceae</taxon>
        <taxon>Leucobacter</taxon>
    </lineage>
</organism>